<feature type="signal peptide" evidence="3">
    <location>
        <begin position="1"/>
        <end position="17"/>
    </location>
</feature>
<dbReference type="AlphaFoldDB" id="A0A7S2KE28"/>
<name>A0A7S2KE28_9STRA</name>
<evidence type="ECO:0000313" key="4">
    <source>
        <dbReference type="EMBL" id="CAD9574200.1"/>
    </source>
</evidence>
<evidence type="ECO:0000256" key="2">
    <source>
        <dbReference type="SAM" id="MobiDB-lite"/>
    </source>
</evidence>
<keyword evidence="1" id="KW-0175">Coiled coil</keyword>
<keyword evidence="3" id="KW-0732">Signal</keyword>
<reference evidence="4" key="1">
    <citation type="submission" date="2021-01" db="EMBL/GenBank/DDBJ databases">
        <authorList>
            <person name="Corre E."/>
            <person name="Pelletier E."/>
            <person name="Niang G."/>
            <person name="Scheremetjew M."/>
            <person name="Finn R."/>
            <person name="Kale V."/>
            <person name="Holt S."/>
            <person name="Cochrane G."/>
            <person name="Meng A."/>
            <person name="Brown T."/>
            <person name="Cohen L."/>
        </authorList>
    </citation>
    <scope>NUCLEOTIDE SEQUENCE</scope>
    <source>
        <strain evidence="4">B650</strain>
    </source>
</reference>
<evidence type="ECO:0000256" key="3">
    <source>
        <dbReference type="SAM" id="SignalP"/>
    </source>
</evidence>
<dbReference type="EMBL" id="HBGY01013130">
    <property type="protein sequence ID" value="CAD9574200.1"/>
    <property type="molecule type" value="Transcribed_RNA"/>
</dbReference>
<accession>A0A7S2KE28</accession>
<sequence>MKLSAIIALTLCSGSTAFTSSSTPNGSSRKVAMNAKKQENTNTVAASAMAAAFILSNAAMFATDIPNANAFDATAAMDHGSSITLAARSGGRAGGRSSAPTARSPAASRRSTTVNNYNTYNRSAAAPSVGYAAPSVIVTPSIGYGYSPFGGIGSFGTGYALGAMGNSGNNMREYQEQRDLAQAKAELEVERQRQAELEARVRAIEAASAGANANVVQQQQQIAK</sequence>
<protein>
    <submittedName>
        <fullName evidence="4">Uncharacterized protein</fullName>
    </submittedName>
</protein>
<proteinExistence type="predicted"/>
<feature type="chain" id="PRO_5031058350" evidence="3">
    <location>
        <begin position="18"/>
        <end position="224"/>
    </location>
</feature>
<gene>
    <name evidence="4" type="ORF">LDAN0321_LOCUS8422</name>
</gene>
<feature type="compositionally biased region" description="Low complexity" evidence="2">
    <location>
        <begin position="87"/>
        <end position="113"/>
    </location>
</feature>
<feature type="coiled-coil region" evidence="1">
    <location>
        <begin position="171"/>
        <end position="207"/>
    </location>
</feature>
<evidence type="ECO:0000256" key="1">
    <source>
        <dbReference type="SAM" id="Coils"/>
    </source>
</evidence>
<organism evidence="4">
    <name type="scientific">Leptocylindrus danicus</name>
    <dbReference type="NCBI Taxonomy" id="163516"/>
    <lineage>
        <taxon>Eukaryota</taxon>
        <taxon>Sar</taxon>
        <taxon>Stramenopiles</taxon>
        <taxon>Ochrophyta</taxon>
        <taxon>Bacillariophyta</taxon>
        <taxon>Coscinodiscophyceae</taxon>
        <taxon>Chaetocerotophycidae</taxon>
        <taxon>Leptocylindrales</taxon>
        <taxon>Leptocylindraceae</taxon>
        <taxon>Leptocylindrus</taxon>
    </lineage>
</organism>
<feature type="region of interest" description="Disordered" evidence="2">
    <location>
        <begin position="87"/>
        <end position="115"/>
    </location>
</feature>